<accession>A0A225DHG5</accession>
<proteinExistence type="predicted"/>
<evidence type="ECO:0000313" key="2">
    <source>
        <dbReference type="Proteomes" id="UP000214646"/>
    </source>
</evidence>
<comment type="caution">
    <text evidence="1">The sequence shown here is derived from an EMBL/GenBank/DDBJ whole genome shotgun (WGS) entry which is preliminary data.</text>
</comment>
<keyword evidence="2" id="KW-1185">Reference proteome</keyword>
<name>A0A225DHG5_9BACT</name>
<reference evidence="2" key="1">
    <citation type="submission" date="2017-06" db="EMBL/GenBank/DDBJ databases">
        <title>Genome analysis of Fimbriiglobus ruber SP5, the first member of the order Planctomycetales with confirmed chitinolytic capability.</title>
        <authorList>
            <person name="Ravin N.V."/>
            <person name="Rakitin A.L."/>
            <person name="Ivanova A.A."/>
            <person name="Beletsky A.V."/>
            <person name="Kulichevskaya I.S."/>
            <person name="Mardanov A.V."/>
            <person name="Dedysh S.N."/>
        </authorList>
    </citation>
    <scope>NUCLEOTIDE SEQUENCE [LARGE SCALE GENOMIC DNA]</scope>
    <source>
        <strain evidence="2">SP5</strain>
    </source>
</reference>
<dbReference type="AlphaFoldDB" id="A0A225DHG5"/>
<gene>
    <name evidence="1" type="ORF">FRUB_04784</name>
</gene>
<protein>
    <submittedName>
        <fullName evidence="1">Uncharacterized protein</fullName>
    </submittedName>
</protein>
<dbReference type="RefSeq" id="WP_161967543.1">
    <property type="nucleotide sequence ID" value="NZ_NIDE01000007.1"/>
</dbReference>
<dbReference type="EMBL" id="NIDE01000007">
    <property type="protein sequence ID" value="OWK40892.1"/>
    <property type="molecule type" value="Genomic_DNA"/>
</dbReference>
<evidence type="ECO:0000313" key="1">
    <source>
        <dbReference type="EMBL" id="OWK40892.1"/>
    </source>
</evidence>
<sequence>MLCRETRERDRKLCDDCSRLTGPNLHYYSARHEEWRAFREGGGMVRE</sequence>
<dbReference type="OrthoDB" id="9009086at2"/>
<dbReference type="Proteomes" id="UP000214646">
    <property type="component" value="Unassembled WGS sequence"/>
</dbReference>
<organism evidence="1 2">
    <name type="scientific">Fimbriiglobus ruber</name>
    <dbReference type="NCBI Taxonomy" id="1908690"/>
    <lineage>
        <taxon>Bacteria</taxon>
        <taxon>Pseudomonadati</taxon>
        <taxon>Planctomycetota</taxon>
        <taxon>Planctomycetia</taxon>
        <taxon>Gemmatales</taxon>
        <taxon>Gemmataceae</taxon>
        <taxon>Fimbriiglobus</taxon>
    </lineage>
</organism>